<feature type="region of interest" description="Disordered" evidence="1">
    <location>
        <begin position="457"/>
        <end position="499"/>
    </location>
</feature>
<keyword evidence="2" id="KW-1133">Transmembrane helix</keyword>
<protein>
    <submittedName>
        <fullName evidence="3">Uncharacterized protein</fullName>
    </submittedName>
</protein>
<evidence type="ECO:0000313" key="4">
    <source>
        <dbReference type="Proteomes" id="UP001479436"/>
    </source>
</evidence>
<dbReference type="Proteomes" id="UP001479436">
    <property type="component" value="Unassembled WGS sequence"/>
</dbReference>
<keyword evidence="2" id="KW-0472">Membrane</keyword>
<dbReference type="EMBL" id="JASJQH010007395">
    <property type="protein sequence ID" value="KAK9709635.1"/>
    <property type="molecule type" value="Genomic_DNA"/>
</dbReference>
<comment type="caution">
    <text evidence="3">The sequence shown here is derived from an EMBL/GenBank/DDBJ whole genome shotgun (WGS) entry which is preliminary data.</text>
</comment>
<reference evidence="3 4" key="1">
    <citation type="submission" date="2023-04" db="EMBL/GenBank/DDBJ databases">
        <title>Genome of Basidiobolus ranarum AG-B5.</title>
        <authorList>
            <person name="Stajich J.E."/>
            <person name="Carter-House D."/>
            <person name="Gryganskyi A."/>
        </authorList>
    </citation>
    <scope>NUCLEOTIDE SEQUENCE [LARGE SCALE GENOMIC DNA]</scope>
    <source>
        <strain evidence="3 4">AG-B5</strain>
    </source>
</reference>
<evidence type="ECO:0000313" key="3">
    <source>
        <dbReference type="EMBL" id="KAK9709635.1"/>
    </source>
</evidence>
<feature type="region of interest" description="Disordered" evidence="1">
    <location>
        <begin position="172"/>
        <end position="221"/>
    </location>
</feature>
<evidence type="ECO:0000256" key="1">
    <source>
        <dbReference type="SAM" id="MobiDB-lite"/>
    </source>
</evidence>
<accession>A0ABR2VXV3</accession>
<proteinExistence type="predicted"/>
<gene>
    <name evidence="3" type="ORF">K7432_008903</name>
</gene>
<sequence length="499" mass="56068">MWVRPALVSSSHGRKSLQSSNYFIFQANDPTKTQKSHLFYRVITKHFPHYKVAEGNEYDEVASNFQYLNEVIVPSVHGKKTSKLLAKWLKTWYDENFSNMASPSGEKVNLRVGTASTDDESSLISQHSLNADLPSNTPSYSSLIPDTNVANEDGDLYRTDLNNNYTSISLPNKIEETNGMDSNRITSTDEPVFNSQTRSLPPSSLHHERSNSVSSEHSTSSLEDMDGIGENWWSKQGLGVLSHWFDSPITDSGKKKQGQNRTSILDIPIQFIALLTYPEIDPVSRKKLTYSGIVFIKIDSLNCCLIFTCKFLDLKEIGRVKNRRKVLLFLTIYSFVVRWCSFDLFLVVLFSANCGILFLMKNSGKVNMQMAKRTVRQRANYMKQWAGGLFKKNSNNGYPGPPQYYPNSSSVQANKVLTKAATDVSSESAKHKKFFSKKNHSLMDAGKTDEVKTKKKLFPRSSSKATSASVPISLPNNSEPELNKLGHNGRLMSIDNSSF</sequence>
<feature type="compositionally biased region" description="Low complexity" evidence="1">
    <location>
        <begin position="211"/>
        <end position="221"/>
    </location>
</feature>
<keyword evidence="4" id="KW-1185">Reference proteome</keyword>
<keyword evidence="2" id="KW-0812">Transmembrane</keyword>
<name>A0ABR2VXV3_9FUNG</name>
<feature type="transmembrane region" description="Helical" evidence="2">
    <location>
        <begin position="327"/>
        <end position="360"/>
    </location>
</feature>
<feature type="compositionally biased region" description="Polar residues" evidence="1">
    <location>
        <begin position="460"/>
        <end position="480"/>
    </location>
</feature>
<feature type="compositionally biased region" description="Polar residues" evidence="1">
    <location>
        <begin position="179"/>
        <end position="202"/>
    </location>
</feature>
<evidence type="ECO:0000256" key="2">
    <source>
        <dbReference type="SAM" id="Phobius"/>
    </source>
</evidence>
<organism evidence="3 4">
    <name type="scientific">Basidiobolus ranarum</name>
    <dbReference type="NCBI Taxonomy" id="34480"/>
    <lineage>
        <taxon>Eukaryota</taxon>
        <taxon>Fungi</taxon>
        <taxon>Fungi incertae sedis</taxon>
        <taxon>Zoopagomycota</taxon>
        <taxon>Entomophthoromycotina</taxon>
        <taxon>Basidiobolomycetes</taxon>
        <taxon>Basidiobolales</taxon>
        <taxon>Basidiobolaceae</taxon>
        <taxon>Basidiobolus</taxon>
    </lineage>
</organism>